<sequence>MRSVNHAPDVRRAVLYGRVSKLPRSAKAREKLLASGDVKSVDQQLAELTRIARREGVEIVSVRRDDGISASRYAASKQREGWRDVMATILDARVTELWVWEISRATRDRPVWAALINACIAHGVLIVINGKVHDPNDPDDGFMLDLGAALAVRESALTSKRIRRDVAARAAQGLPHGKIPYGYRRVYDPLTRALIRQEPDPETSPIVQELARRVLAGESMYALTNELNARGVPSPETVRMRRLGDTDSTWSWRQDQVRDVIISPAAAGKRVHQGKVLEGVAAAWPPIISPQDHALLVQKLRDPARRSWVDASVKHLLVGLAHCGVCGSPLRRTINRKRYGNYSCMGGKGTFCVSRKQEWLDTYVTDVIIERLSQPDALEVFTANDGDDVQAAQRELAALRAELAELRHAKKAGRISLSAFLEFEPDLLAKIDDAQQRSAAAAGVPPLLADTAGPDVRERWAALTMPQQREVVRALCTVYVHRTRQGTRSFDPSSVTINWHSAERLDPPELSQHVGARPPRSSTAACATASS</sequence>
<dbReference type="SUPFAM" id="SSF53041">
    <property type="entry name" value="Resolvase-like"/>
    <property type="match status" value="1"/>
</dbReference>
<dbReference type="CDD" id="cd00338">
    <property type="entry name" value="Ser_Recombinase"/>
    <property type="match status" value="1"/>
</dbReference>
<feature type="compositionally biased region" description="Low complexity" evidence="1">
    <location>
        <begin position="521"/>
        <end position="531"/>
    </location>
</feature>
<evidence type="ECO:0000313" key="4">
    <source>
        <dbReference type="Proteomes" id="UP001500804"/>
    </source>
</evidence>
<dbReference type="InterPro" id="IPR038109">
    <property type="entry name" value="DNA_bind_recomb_sf"/>
</dbReference>
<feature type="domain" description="Recombinase" evidence="2">
    <location>
        <begin position="180"/>
        <end position="306"/>
    </location>
</feature>
<dbReference type="Pfam" id="PF07508">
    <property type="entry name" value="Recombinase"/>
    <property type="match status" value="1"/>
</dbReference>
<dbReference type="InterPro" id="IPR006119">
    <property type="entry name" value="Resolv_N"/>
</dbReference>
<organism evidence="3 4">
    <name type="scientific">Pseudonocardia adelaidensis</name>
    <dbReference type="NCBI Taxonomy" id="648754"/>
    <lineage>
        <taxon>Bacteria</taxon>
        <taxon>Bacillati</taxon>
        <taxon>Actinomycetota</taxon>
        <taxon>Actinomycetes</taxon>
        <taxon>Pseudonocardiales</taxon>
        <taxon>Pseudonocardiaceae</taxon>
        <taxon>Pseudonocardia</taxon>
    </lineage>
</organism>
<dbReference type="InterPro" id="IPR036162">
    <property type="entry name" value="Resolvase-like_N_sf"/>
</dbReference>
<dbReference type="Gene3D" id="3.40.50.1390">
    <property type="entry name" value="Resolvase, N-terminal catalytic domain"/>
    <property type="match status" value="1"/>
</dbReference>
<accession>A0ABP9PA10</accession>
<dbReference type="PROSITE" id="PS51737">
    <property type="entry name" value="RECOMBINASE_DNA_BIND"/>
    <property type="match status" value="1"/>
</dbReference>
<name>A0ABP9PA10_9PSEU</name>
<dbReference type="PANTHER" id="PTHR30461:SF23">
    <property type="entry name" value="DNA RECOMBINASE-RELATED"/>
    <property type="match status" value="1"/>
</dbReference>
<gene>
    <name evidence="3" type="ORF">GCM10023320_81070</name>
</gene>
<evidence type="ECO:0000259" key="2">
    <source>
        <dbReference type="PROSITE" id="PS51737"/>
    </source>
</evidence>
<reference evidence="4" key="1">
    <citation type="journal article" date="2019" name="Int. J. Syst. Evol. Microbiol.">
        <title>The Global Catalogue of Microorganisms (GCM) 10K type strain sequencing project: providing services to taxonomists for standard genome sequencing and annotation.</title>
        <authorList>
            <consortium name="The Broad Institute Genomics Platform"/>
            <consortium name="The Broad Institute Genome Sequencing Center for Infectious Disease"/>
            <person name="Wu L."/>
            <person name="Ma J."/>
        </authorList>
    </citation>
    <scope>NUCLEOTIDE SEQUENCE [LARGE SCALE GENOMIC DNA]</scope>
    <source>
        <strain evidence="4">JCM 18302</strain>
    </source>
</reference>
<keyword evidence="4" id="KW-1185">Reference proteome</keyword>
<protein>
    <submittedName>
        <fullName evidence="3">Recombinase family protein</fullName>
    </submittedName>
</protein>
<dbReference type="SMART" id="SM00857">
    <property type="entry name" value="Resolvase"/>
    <property type="match status" value="1"/>
</dbReference>
<dbReference type="PANTHER" id="PTHR30461">
    <property type="entry name" value="DNA-INVERTASE FROM LAMBDOID PROPHAGE"/>
    <property type="match status" value="1"/>
</dbReference>
<dbReference type="InterPro" id="IPR050639">
    <property type="entry name" value="SSR_resolvase"/>
</dbReference>
<feature type="region of interest" description="Disordered" evidence="1">
    <location>
        <begin position="502"/>
        <end position="531"/>
    </location>
</feature>
<dbReference type="EMBL" id="BAABJO010000055">
    <property type="protein sequence ID" value="GAA5141722.1"/>
    <property type="molecule type" value="Genomic_DNA"/>
</dbReference>
<dbReference type="Gene3D" id="3.90.1750.20">
    <property type="entry name" value="Putative Large Serine Recombinase, Chain B, Domain 2"/>
    <property type="match status" value="1"/>
</dbReference>
<dbReference type="Proteomes" id="UP001500804">
    <property type="component" value="Unassembled WGS sequence"/>
</dbReference>
<comment type="caution">
    <text evidence="3">The sequence shown here is derived from an EMBL/GenBank/DDBJ whole genome shotgun (WGS) entry which is preliminary data.</text>
</comment>
<dbReference type="RefSeq" id="WP_345613108.1">
    <property type="nucleotide sequence ID" value="NZ_BAABJO010000055.1"/>
</dbReference>
<proteinExistence type="predicted"/>
<dbReference type="Pfam" id="PF00239">
    <property type="entry name" value="Resolvase"/>
    <property type="match status" value="1"/>
</dbReference>
<evidence type="ECO:0000256" key="1">
    <source>
        <dbReference type="SAM" id="MobiDB-lite"/>
    </source>
</evidence>
<dbReference type="InterPro" id="IPR011109">
    <property type="entry name" value="DNA_bind_recombinase_dom"/>
</dbReference>
<evidence type="ECO:0000313" key="3">
    <source>
        <dbReference type="EMBL" id="GAA5141722.1"/>
    </source>
</evidence>